<dbReference type="EMBL" id="RHIB01000001">
    <property type="protein sequence ID" value="RNA69211.1"/>
    <property type="molecule type" value="Genomic_DNA"/>
</dbReference>
<dbReference type="OrthoDB" id="9777044at2"/>
<protein>
    <recommendedName>
        <fullName evidence="5">Sec-independent protein translocase protein TatC</fullName>
    </recommendedName>
</protein>
<name>A0A3M7TVC2_9BACI</name>
<dbReference type="GO" id="GO:0009977">
    <property type="term" value="F:proton motive force dependent protein transmembrane transporter activity"/>
    <property type="evidence" value="ECO:0007669"/>
    <property type="project" value="TreeGrafter"/>
</dbReference>
<dbReference type="PRINTS" id="PR01840">
    <property type="entry name" value="TATCFAMILY"/>
</dbReference>
<keyword evidence="7" id="KW-1185">Reference proteome</keyword>
<evidence type="ECO:0000256" key="5">
    <source>
        <dbReference type="HAMAP-Rule" id="MF_00902"/>
    </source>
</evidence>
<evidence type="ECO:0000313" key="6">
    <source>
        <dbReference type="EMBL" id="RNA69211.1"/>
    </source>
</evidence>
<dbReference type="InterPro" id="IPR002033">
    <property type="entry name" value="TatC"/>
</dbReference>
<evidence type="ECO:0000256" key="1">
    <source>
        <dbReference type="ARBA" id="ARBA00004141"/>
    </source>
</evidence>
<sequence length="242" mass="27771">MAEQNMEMLDHLSELRKRIIIVLGSFILFFIVSFIFVRDIYEWLIKDLDMQLTILGPMDIIWIFFSIAGLIAFAATIPILLFQIWLFVKPALTVKETRVTLMYIPASVILFLAGLSFGYFVVLPLVLNFLLTLGDGMFQTMFTPDRYFQFVLRMTVPFSILFELPLVVMFLTSLGLITPYGLRKNRKYAFFAIVVISVLISPPDFISDILVIIPLVILYEVSITLSSIIYKRKIAGQNSEQL</sequence>
<keyword evidence="2 5" id="KW-0812">Transmembrane</keyword>
<evidence type="ECO:0000313" key="7">
    <source>
        <dbReference type="Proteomes" id="UP000278746"/>
    </source>
</evidence>
<comment type="similarity">
    <text evidence="5">Belongs to the TatC family.</text>
</comment>
<gene>
    <name evidence="5 6" type="primary">tatC</name>
    <name evidence="6" type="ORF">EBO34_04485</name>
</gene>
<dbReference type="PANTHER" id="PTHR30371">
    <property type="entry name" value="SEC-INDEPENDENT PROTEIN TRANSLOCASE PROTEIN TATC"/>
    <property type="match status" value="1"/>
</dbReference>
<comment type="subunit">
    <text evidence="5">Forms a complex with TatA.</text>
</comment>
<dbReference type="Pfam" id="PF00902">
    <property type="entry name" value="TatC"/>
    <property type="match status" value="1"/>
</dbReference>
<proteinExistence type="inferred from homology"/>
<feature type="transmembrane region" description="Helical" evidence="5">
    <location>
        <begin position="100"/>
        <end position="130"/>
    </location>
</feature>
<comment type="function">
    <text evidence="5">Part of the twin-arginine translocation (Tat) system that transports large folded proteins containing a characteristic twin-arginine motif in their signal peptide across membranes.</text>
</comment>
<keyword evidence="5" id="KW-0653">Protein transport</keyword>
<accession>A0A3M7TVC2</accession>
<evidence type="ECO:0000256" key="3">
    <source>
        <dbReference type="ARBA" id="ARBA00022989"/>
    </source>
</evidence>
<dbReference type="Proteomes" id="UP000278746">
    <property type="component" value="Unassembled WGS sequence"/>
</dbReference>
<dbReference type="NCBIfam" id="TIGR00945">
    <property type="entry name" value="tatC"/>
    <property type="match status" value="1"/>
</dbReference>
<dbReference type="GO" id="GO:0065002">
    <property type="term" value="P:intracellular protein transmembrane transport"/>
    <property type="evidence" value="ECO:0007669"/>
    <property type="project" value="TreeGrafter"/>
</dbReference>
<dbReference type="GO" id="GO:0033281">
    <property type="term" value="C:TAT protein transport complex"/>
    <property type="evidence" value="ECO:0007669"/>
    <property type="project" value="UniProtKB-UniRule"/>
</dbReference>
<comment type="caution">
    <text evidence="6">The sequence shown here is derived from an EMBL/GenBank/DDBJ whole genome shotgun (WGS) entry which is preliminary data.</text>
</comment>
<reference evidence="6 7" key="1">
    <citation type="submission" date="2018-10" db="EMBL/GenBank/DDBJ databases">
        <title>Bacillus Keqinensis sp. nov., a moderately halophilic bacterium isolated from a saline-alkaline lake.</title>
        <authorList>
            <person name="Wang H."/>
        </authorList>
    </citation>
    <scope>NUCLEOTIDE SEQUENCE [LARGE SCALE GENOMIC DNA]</scope>
    <source>
        <strain evidence="6 7">KQ-3</strain>
    </source>
</reference>
<keyword evidence="3 5" id="KW-1133">Transmembrane helix</keyword>
<organism evidence="6 7">
    <name type="scientific">Alteribacter keqinensis</name>
    <dbReference type="NCBI Taxonomy" id="2483800"/>
    <lineage>
        <taxon>Bacteria</taxon>
        <taxon>Bacillati</taxon>
        <taxon>Bacillota</taxon>
        <taxon>Bacilli</taxon>
        <taxon>Bacillales</taxon>
        <taxon>Bacillaceae</taxon>
        <taxon>Alteribacter</taxon>
    </lineage>
</organism>
<feature type="transmembrane region" description="Helical" evidence="5">
    <location>
        <begin position="20"/>
        <end position="41"/>
    </location>
</feature>
<evidence type="ECO:0000256" key="2">
    <source>
        <dbReference type="ARBA" id="ARBA00022692"/>
    </source>
</evidence>
<feature type="transmembrane region" description="Helical" evidence="5">
    <location>
        <begin position="188"/>
        <end position="203"/>
    </location>
</feature>
<dbReference type="AlphaFoldDB" id="A0A3M7TVC2"/>
<feature type="transmembrane region" description="Helical" evidence="5">
    <location>
        <begin position="61"/>
        <end position="88"/>
    </location>
</feature>
<keyword evidence="4 5" id="KW-0472">Membrane</keyword>
<dbReference type="HAMAP" id="MF_00902">
    <property type="entry name" value="TatC"/>
    <property type="match status" value="1"/>
</dbReference>
<keyword evidence="5" id="KW-0811">Translocation</keyword>
<dbReference type="PANTHER" id="PTHR30371:SF4">
    <property type="entry name" value="SEC-INDEPENDENT PROTEIN TRANSLOCASE PROTEIN TATCD"/>
    <property type="match status" value="1"/>
</dbReference>
<feature type="transmembrane region" description="Helical" evidence="5">
    <location>
        <begin position="150"/>
        <end position="176"/>
    </location>
</feature>
<dbReference type="GO" id="GO:0043953">
    <property type="term" value="P:protein transport by the Tat complex"/>
    <property type="evidence" value="ECO:0007669"/>
    <property type="project" value="UniProtKB-UniRule"/>
</dbReference>
<dbReference type="RefSeq" id="WP_122896732.1">
    <property type="nucleotide sequence ID" value="NZ_RHIB01000001.1"/>
</dbReference>
<evidence type="ECO:0000256" key="4">
    <source>
        <dbReference type="ARBA" id="ARBA00023136"/>
    </source>
</evidence>
<keyword evidence="5" id="KW-0813">Transport</keyword>
<comment type="subcellular location">
    <subcellularLocation>
        <location evidence="5">Cell membrane</location>
        <topology evidence="5">Multi-pass membrane protein</topology>
    </subcellularLocation>
    <subcellularLocation>
        <location evidence="1">Membrane</location>
        <topology evidence="1">Multi-pass membrane protein</topology>
    </subcellularLocation>
</comment>
<keyword evidence="5" id="KW-1003">Cell membrane</keyword>
<feature type="transmembrane region" description="Helical" evidence="5">
    <location>
        <begin position="209"/>
        <end position="230"/>
    </location>
</feature>